<evidence type="ECO:0000256" key="7">
    <source>
        <dbReference type="ARBA" id="ARBA00025795"/>
    </source>
</evidence>
<proteinExistence type="inferred from homology"/>
<feature type="domain" description="Heme haloperoxidase family profile" evidence="9">
    <location>
        <begin position="32"/>
        <end position="245"/>
    </location>
</feature>
<sequence>MKASIISASLALTLASAHPSIISSRDAVNTSDTGAFIAAGPDDLRGPCPMMNTLANHGFLPRDGGNITRENAVYALTEGLNFNASVANIMWEQAIIANPEPNATFFTLDNLNRHNVLEHDASISRSDAAFGNNHVFNQTIFDTTTAYWTEETLDANQLANGKIFRQLQSKAFNPNYTFTSTTEAFSLGEMSAPILIFGDIPAGTVNKSLVLFFFENEKLPTELGWTKQATPINLDQVGTTSQLISNATSLITASQPAAAQAVLSRRNLVRDLHSGGLII</sequence>
<evidence type="ECO:0000313" key="10">
    <source>
        <dbReference type="EMBL" id="CZR56209.1"/>
    </source>
</evidence>
<protein>
    <submittedName>
        <fullName evidence="10">Related to chloroperoxidase</fullName>
    </submittedName>
</protein>
<dbReference type="PANTHER" id="PTHR33577:SF7">
    <property type="entry name" value="HEME HALOPEROXIDASE FAMILY PROFILE DOMAIN-CONTAINING PROTEIN"/>
    <property type="match status" value="1"/>
</dbReference>
<dbReference type="Pfam" id="PF01328">
    <property type="entry name" value="Peroxidase_2"/>
    <property type="match status" value="1"/>
</dbReference>
<organism evidence="10 11">
    <name type="scientific">Phialocephala subalpina</name>
    <dbReference type="NCBI Taxonomy" id="576137"/>
    <lineage>
        <taxon>Eukaryota</taxon>
        <taxon>Fungi</taxon>
        <taxon>Dikarya</taxon>
        <taxon>Ascomycota</taxon>
        <taxon>Pezizomycotina</taxon>
        <taxon>Leotiomycetes</taxon>
        <taxon>Helotiales</taxon>
        <taxon>Mollisiaceae</taxon>
        <taxon>Phialocephala</taxon>
        <taxon>Phialocephala fortinii species complex</taxon>
    </lineage>
</organism>
<keyword evidence="2 10" id="KW-0575">Peroxidase</keyword>
<evidence type="ECO:0000256" key="3">
    <source>
        <dbReference type="ARBA" id="ARBA00022617"/>
    </source>
</evidence>
<dbReference type="EMBL" id="FJOG01000007">
    <property type="protein sequence ID" value="CZR56209.1"/>
    <property type="molecule type" value="Genomic_DNA"/>
</dbReference>
<comment type="similarity">
    <text evidence="7">Belongs to the chloroperoxidase family.</text>
</comment>
<keyword evidence="3" id="KW-0349">Heme</keyword>
<evidence type="ECO:0000256" key="6">
    <source>
        <dbReference type="ARBA" id="ARBA00023004"/>
    </source>
</evidence>
<evidence type="ECO:0000313" key="11">
    <source>
        <dbReference type="Proteomes" id="UP000184330"/>
    </source>
</evidence>
<keyword evidence="11" id="KW-1185">Reference proteome</keyword>
<dbReference type="GO" id="GO:0004601">
    <property type="term" value="F:peroxidase activity"/>
    <property type="evidence" value="ECO:0007669"/>
    <property type="project" value="UniProtKB-KW"/>
</dbReference>
<dbReference type="AlphaFoldDB" id="A0A1L7WTY8"/>
<dbReference type="PROSITE" id="PS51405">
    <property type="entry name" value="HEME_HALOPEROXIDASE"/>
    <property type="match status" value="1"/>
</dbReference>
<dbReference type="STRING" id="576137.A0A1L7WTY8"/>
<keyword evidence="6" id="KW-0408">Iron</keyword>
<reference evidence="10 11" key="1">
    <citation type="submission" date="2016-03" db="EMBL/GenBank/DDBJ databases">
        <authorList>
            <person name="Ploux O."/>
        </authorList>
    </citation>
    <scope>NUCLEOTIDE SEQUENCE [LARGE SCALE GENOMIC DNA]</scope>
    <source>
        <strain evidence="10 11">UAMH 11012</strain>
    </source>
</reference>
<evidence type="ECO:0000256" key="8">
    <source>
        <dbReference type="SAM" id="SignalP"/>
    </source>
</evidence>
<keyword evidence="4" id="KW-0479">Metal-binding</keyword>
<dbReference type="InterPro" id="IPR000028">
    <property type="entry name" value="Chloroperoxidase"/>
</dbReference>
<dbReference type="OrthoDB" id="407298at2759"/>
<keyword evidence="8" id="KW-0732">Signal</keyword>
<comment type="cofactor">
    <cofactor evidence="1">
        <name>heme b</name>
        <dbReference type="ChEBI" id="CHEBI:60344"/>
    </cofactor>
</comment>
<keyword evidence="5" id="KW-0560">Oxidoreductase</keyword>
<dbReference type="Proteomes" id="UP000184330">
    <property type="component" value="Unassembled WGS sequence"/>
</dbReference>
<gene>
    <name evidence="10" type="ORF">PAC_06097</name>
</gene>
<accession>A0A1L7WTY8</accession>
<name>A0A1L7WTY8_9HELO</name>
<dbReference type="Gene3D" id="1.10.489.10">
    <property type="entry name" value="Chloroperoxidase-like"/>
    <property type="match status" value="1"/>
</dbReference>
<feature type="signal peptide" evidence="8">
    <location>
        <begin position="1"/>
        <end position="17"/>
    </location>
</feature>
<evidence type="ECO:0000256" key="2">
    <source>
        <dbReference type="ARBA" id="ARBA00022559"/>
    </source>
</evidence>
<evidence type="ECO:0000256" key="1">
    <source>
        <dbReference type="ARBA" id="ARBA00001970"/>
    </source>
</evidence>
<evidence type="ECO:0000259" key="9">
    <source>
        <dbReference type="PROSITE" id="PS51405"/>
    </source>
</evidence>
<dbReference type="InterPro" id="IPR036851">
    <property type="entry name" value="Chloroperoxidase-like_sf"/>
</dbReference>
<dbReference type="PANTHER" id="PTHR33577">
    <property type="entry name" value="STERIGMATOCYSTIN BIOSYNTHESIS PEROXIDASE STCC-RELATED"/>
    <property type="match status" value="1"/>
</dbReference>
<evidence type="ECO:0000256" key="5">
    <source>
        <dbReference type="ARBA" id="ARBA00023002"/>
    </source>
</evidence>
<dbReference type="GO" id="GO:0046872">
    <property type="term" value="F:metal ion binding"/>
    <property type="evidence" value="ECO:0007669"/>
    <property type="project" value="UniProtKB-KW"/>
</dbReference>
<feature type="chain" id="PRO_5009875198" evidence="8">
    <location>
        <begin position="18"/>
        <end position="279"/>
    </location>
</feature>
<evidence type="ECO:0000256" key="4">
    <source>
        <dbReference type="ARBA" id="ARBA00022723"/>
    </source>
</evidence>
<dbReference type="SUPFAM" id="SSF47571">
    <property type="entry name" value="Cloroperoxidase"/>
    <property type="match status" value="1"/>
</dbReference>